<dbReference type="EC" id="2.7.7.6" evidence="2 9"/>
<dbReference type="InterPro" id="IPR029262">
    <property type="entry name" value="RPOL_N"/>
</dbReference>
<dbReference type="Gene3D" id="1.10.287.280">
    <property type="match status" value="1"/>
</dbReference>
<dbReference type="GO" id="GO:0001018">
    <property type="term" value="F:mitochondrial promoter sequence-specific DNA binding"/>
    <property type="evidence" value="ECO:0007669"/>
    <property type="project" value="TreeGrafter"/>
</dbReference>
<evidence type="ECO:0000256" key="3">
    <source>
        <dbReference type="ARBA" id="ARBA00022478"/>
    </source>
</evidence>
<dbReference type="PROSITE" id="PS00489">
    <property type="entry name" value="RNA_POL_PHAGE_2"/>
    <property type="match status" value="1"/>
</dbReference>
<comment type="function">
    <text evidence="9">DNA-dependent RNA polymerase catalyzes the transcription of DNA into RNA using the four ribonucleoside triphosphates as substrates.</text>
</comment>
<dbReference type="InterPro" id="IPR037159">
    <property type="entry name" value="RNA_POL_N_sf"/>
</dbReference>
<evidence type="ECO:0000256" key="4">
    <source>
        <dbReference type="ARBA" id="ARBA00022679"/>
    </source>
</evidence>
<dbReference type="PANTHER" id="PTHR10102:SF0">
    <property type="entry name" value="DNA-DIRECTED RNA POLYMERASE, MITOCHONDRIAL"/>
    <property type="match status" value="1"/>
</dbReference>
<keyword evidence="4 9" id="KW-0808">Transferase</keyword>
<keyword evidence="12" id="KW-1185">Reference proteome</keyword>
<evidence type="ECO:0000259" key="10">
    <source>
        <dbReference type="SMART" id="SM01311"/>
    </source>
</evidence>
<proteinExistence type="inferred from homology"/>
<keyword evidence="5 9" id="KW-0548">Nucleotidyltransferase</keyword>
<dbReference type="PROSITE" id="PS00900">
    <property type="entry name" value="RNA_POL_PHAGE_1"/>
    <property type="match status" value="1"/>
</dbReference>
<comment type="similarity">
    <text evidence="1 9">Belongs to the phage and mitochondrial RNA polymerase family.</text>
</comment>
<accession>A0A8C4QYQ8</accession>
<dbReference type="InterPro" id="IPR046950">
    <property type="entry name" value="DNA-dir_Rpol_C_phage-type"/>
</dbReference>
<dbReference type="Gene3D" id="1.10.1320.10">
    <property type="entry name" value="DNA-directed RNA polymerase, N-terminal domain"/>
    <property type="match status" value="1"/>
</dbReference>
<evidence type="ECO:0000313" key="11">
    <source>
        <dbReference type="Ensembl" id="ENSEBUP00000021816.1"/>
    </source>
</evidence>
<evidence type="ECO:0000256" key="7">
    <source>
        <dbReference type="ARBA" id="ARBA00023163"/>
    </source>
</evidence>
<dbReference type="Proteomes" id="UP000694388">
    <property type="component" value="Unplaced"/>
</dbReference>
<evidence type="ECO:0000256" key="6">
    <source>
        <dbReference type="ARBA" id="ARBA00022946"/>
    </source>
</evidence>
<evidence type="ECO:0000256" key="2">
    <source>
        <dbReference type="ARBA" id="ARBA00012418"/>
    </source>
</evidence>
<keyword evidence="7 9" id="KW-0804">Transcription</keyword>
<name>A0A8C4QYQ8_EPTBU</name>
<dbReference type="Gene3D" id="1.10.150.20">
    <property type="entry name" value="5' to 3' exonuclease, C-terminal subdomain"/>
    <property type="match status" value="1"/>
</dbReference>
<evidence type="ECO:0000256" key="1">
    <source>
        <dbReference type="ARBA" id="ARBA00009493"/>
    </source>
</evidence>
<dbReference type="SMART" id="SM01311">
    <property type="entry name" value="RPOL_N"/>
    <property type="match status" value="1"/>
</dbReference>
<dbReference type="GeneTree" id="ENSGT00390000008060"/>
<reference evidence="11" key="2">
    <citation type="submission" date="2025-09" db="UniProtKB">
        <authorList>
            <consortium name="Ensembl"/>
        </authorList>
    </citation>
    <scope>IDENTIFICATION</scope>
</reference>
<dbReference type="Pfam" id="PF00940">
    <property type="entry name" value="RNA_pol"/>
    <property type="match status" value="1"/>
</dbReference>
<organism evidence="11 12">
    <name type="scientific">Eptatretus burgeri</name>
    <name type="common">Inshore hagfish</name>
    <dbReference type="NCBI Taxonomy" id="7764"/>
    <lineage>
        <taxon>Eukaryota</taxon>
        <taxon>Metazoa</taxon>
        <taxon>Chordata</taxon>
        <taxon>Craniata</taxon>
        <taxon>Vertebrata</taxon>
        <taxon>Cyclostomata</taxon>
        <taxon>Myxini</taxon>
        <taxon>Myxiniformes</taxon>
        <taxon>Myxinidae</taxon>
        <taxon>Eptatretinae</taxon>
        <taxon>Eptatretus</taxon>
    </lineage>
</organism>
<evidence type="ECO:0000256" key="9">
    <source>
        <dbReference type="RuleBase" id="RU003805"/>
    </source>
</evidence>
<evidence type="ECO:0000256" key="5">
    <source>
        <dbReference type="ARBA" id="ARBA00022695"/>
    </source>
</evidence>
<dbReference type="AlphaFoldDB" id="A0A8C4QYQ8"/>
<dbReference type="PANTHER" id="PTHR10102">
    <property type="entry name" value="DNA-DIRECTED RNA POLYMERASE, MITOCHONDRIAL"/>
    <property type="match status" value="1"/>
</dbReference>
<dbReference type="GO" id="GO:0003899">
    <property type="term" value="F:DNA-directed RNA polymerase activity"/>
    <property type="evidence" value="ECO:0007669"/>
    <property type="project" value="UniProtKB-EC"/>
</dbReference>
<reference evidence="11" key="1">
    <citation type="submission" date="2025-08" db="UniProtKB">
        <authorList>
            <consortium name="Ensembl"/>
        </authorList>
    </citation>
    <scope>IDENTIFICATION</scope>
</reference>
<dbReference type="GO" id="GO:0006390">
    <property type="term" value="P:mitochondrial transcription"/>
    <property type="evidence" value="ECO:0007669"/>
    <property type="project" value="TreeGrafter"/>
</dbReference>
<dbReference type="FunFam" id="1.10.287.280:FF:000001">
    <property type="entry name" value="DNA-directed RNA polymerase"/>
    <property type="match status" value="1"/>
</dbReference>
<protein>
    <recommendedName>
        <fullName evidence="2 9">DNA-directed RNA polymerase</fullName>
        <ecNumber evidence="2 9">2.7.7.6</ecNumber>
    </recommendedName>
</protein>
<dbReference type="GO" id="GO:0034245">
    <property type="term" value="C:mitochondrial DNA-directed RNA polymerase complex"/>
    <property type="evidence" value="ECO:0007669"/>
    <property type="project" value="TreeGrafter"/>
</dbReference>
<sequence length="931" mass="107323">MRGRSGFLQDMEQNGFTLQYMFDHYPFLPEERELGLHTVRRVRPDFSWQYQHRNGHYSLPLIAECYDQLKKEIPSFPRLPFTANELRQMFKKQLAMEEAGFVTVESVKVSRSVNPDTASQRKGRIEHLRSHWRKELLLAFRDAKSKINPRRANHFGTSIYPFLQLLPEEDYIDIMIMVMTTLPPNGEAMIVFAKDLGRKVQSRFCIKRKQKLGITALVTKVYDHYVELLASDGKVHNKFPREYWQELERDLLHWYAYGHQDVNWSDATTMQLGTFLANIMVSGMNIPKNAKNPLQQRLIPAVYHTYNYQSKRKIGFIKPHPMLTQILESDQNSSLIFDAFVMPTYCPPVPWTSPTFGGYIVVPTQLIRMEEGITKQRDLLDHCKEEDPSKLHVILDTVNQLGNCPWHINEEVLDVIISLFNSGGSTQLGVPPPPSAGPILPKYDPTGKTGIADRTAYNNDMRLARKTLFEMHSLHMDAEYKLSIANALRHRTFWFPHNIDFRGRSYSCPPHFNHIGSDTTRSLLQFAEGQPLGPNGFDWLKIHLVNLMGRNKCESLSERLRYANAHMEDILDSADRPLEGHRWWMKSDEPWQTLACCKEIAKAVRSPDPAAFISHLPVHQDGSCNGLQHYAALGRDVVGAASVNLIPHELPQDVYEVVAQKVEQHRLRDAANGLQIAQVLEGFINRKVVKQTVMTVVYGVTRYGARLQVEKRLDELEDFPKAHVWKASIYLSRGIFHSLKEMFASTREIQEWLTESARLISMAGYSVEWISPVGLPIIQPYHHIKYTNLKSGIQTVSVCNMDMQQKPHTMKQKNAFPPNFIHSLDSTHMMLTALNCYRKGLTFVSIHDCFWTHAKTVDIMNQVCREQFVALHSQPILENLSKFLLRKHSGLLPEKTKERERHLKLLDVLTRVPKKGDFRLQQVMDSVYFFS</sequence>
<evidence type="ECO:0000313" key="12">
    <source>
        <dbReference type="Proteomes" id="UP000694388"/>
    </source>
</evidence>
<dbReference type="InterPro" id="IPR043502">
    <property type="entry name" value="DNA/RNA_pol_sf"/>
</dbReference>
<comment type="catalytic activity">
    <reaction evidence="8 9">
        <text>RNA(n) + a ribonucleoside 5'-triphosphate = RNA(n+1) + diphosphate</text>
        <dbReference type="Rhea" id="RHEA:21248"/>
        <dbReference type="Rhea" id="RHEA-COMP:14527"/>
        <dbReference type="Rhea" id="RHEA-COMP:17342"/>
        <dbReference type="ChEBI" id="CHEBI:33019"/>
        <dbReference type="ChEBI" id="CHEBI:61557"/>
        <dbReference type="ChEBI" id="CHEBI:140395"/>
        <dbReference type="EC" id="2.7.7.6"/>
    </reaction>
</comment>
<feature type="domain" description="DNA-directed RNA polymerase N-terminal" evidence="10">
    <location>
        <begin position="91"/>
        <end position="403"/>
    </location>
</feature>
<dbReference type="Ensembl" id="ENSEBUT00000022392.1">
    <property type="protein sequence ID" value="ENSEBUP00000021816.1"/>
    <property type="gene ID" value="ENSEBUG00000013453.1"/>
</dbReference>
<dbReference type="Pfam" id="PF14700">
    <property type="entry name" value="RPOL_N"/>
    <property type="match status" value="1"/>
</dbReference>
<dbReference type="SUPFAM" id="SSF56672">
    <property type="entry name" value="DNA/RNA polymerases"/>
    <property type="match status" value="1"/>
</dbReference>
<keyword evidence="6" id="KW-0809">Transit peptide</keyword>
<dbReference type="FunFam" id="1.10.150.20:FF:000031">
    <property type="entry name" value="DNA-directed RNA polymerase"/>
    <property type="match status" value="1"/>
</dbReference>
<evidence type="ECO:0000256" key="8">
    <source>
        <dbReference type="ARBA" id="ARBA00048552"/>
    </source>
</evidence>
<dbReference type="InterPro" id="IPR002092">
    <property type="entry name" value="DNA-dir_Rpol_phage-type"/>
</dbReference>
<keyword evidence="3 9" id="KW-0240">DNA-directed RNA polymerase</keyword>
<dbReference type="OMA" id="ANHFRNK"/>